<dbReference type="PANTHER" id="PTHR43837:SF1">
    <property type="entry name" value="RIBOSOMAL PROTEIN US12 METHYLTHIOTRANSFERASE RIMO"/>
    <property type="match status" value="1"/>
</dbReference>
<dbReference type="EMBL" id="MEUJ01000005">
    <property type="protein sequence ID" value="OGC39842.1"/>
    <property type="molecule type" value="Genomic_DNA"/>
</dbReference>
<dbReference type="Gene3D" id="3.80.30.20">
    <property type="entry name" value="tm_1862 like domain"/>
    <property type="match status" value="1"/>
</dbReference>
<evidence type="ECO:0000256" key="7">
    <source>
        <dbReference type="ARBA" id="ARBA00023014"/>
    </source>
</evidence>
<dbReference type="InterPro" id="IPR005840">
    <property type="entry name" value="Ribosomal_uS12_MeSTrfase_RimO"/>
</dbReference>
<keyword evidence="6 8" id="KW-0408">Iron</keyword>
<feature type="binding site" evidence="8">
    <location>
        <position position="119"/>
    </location>
    <ligand>
        <name>[4Fe-4S] cluster</name>
        <dbReference type="ChEBI" id="CHEBI:49883"/>
        <label>2</label>
        <note>4Fe-4S-S-AdoMet</note>
    </ligand>
</feature>
<dbReference type="Proteomes" id="UP000179242">
    <property type="component" value="Unassembled WGS sequence"/>
</dbReference>
<dbReference type="InterPro" id="IPR020612">
    <property type="entry name" value="Methylthiotransferase_CS"/>
</dbReference>
<organism evidence="11 12">
    <name type="scientific">candidate division WOR-1 bacterium RIFOXYC2_FULL_46_14</name>
    <dbReference type="NCBI Taxonomy" id="1802587"/>
    <lineage>
        <taxon>Bacteria</taxon>
        <taxon>Bacillati</taxon>
        <taxon>Saganbacteria</taxon>
    </lineage>
</organism>
<sequence>MKAFIVSLGCPKNLTDTEVIMGRLVASGHTITLKEKEADFFIVNTCAFLKSARDEAKQTVKELQKYKKPIYLAGCLPKLKEKIPGTAGTIDSIKLYDCNTPRIKATPPWTAYVKIAEGCNNRCSYCLIPKIRGRLRIRKVADILKEAAGLAKRGVKEIIFIAQDTTAHPNLPELLEKTAKIRGVKWIRVMYAHPNHITDKLLKVMAATKKVCKYLDLPLQHSCDNILEGMNRPFRRGSNLESLILKIREAIPEIAIRTSLIVGFPGETASNFKALLDFVGRMKFERLGVFRYSREDGTPASRMRGQVSEKIKEIRFEKIMALQKKISRAKNKGLIGKDFEVLCEGKRGSYLVGRAYSSAPEIDGQVVLKCSGDIRYGRFVHARVVSAGAYDLTANVIT</sequence>
<dbReference type="AlphaFoldDB" id="A0A1F4U4J9"/>
<comment type="similarity">
    <text evidence="8">Belongs to the methylthiotransferase family. RimO subfamily.</text>
</comment>
<dbReference type="FunFam" id="3.80.30.20:FF:000001">
    <property type="entry name" value="tRNA-2-methylthio-N(6)-dimethylallyladenosine synthase 2"/>
    <property type="match status" value="1"/>
</dbReference>
<evidence type="ECO:0000256" key="8">
    <source>
        <dbReference type="HAMAP-Rule" id="MF_01865"/>
    </source>
</evidence>
<dbReference type="EC" id="2.8.4.4" evidence="8"/>
<comment type="catalytic activity">
    <reaction evidence="8">
        <text>L-aspartate(89)-[ribosomal protein uS12]-hydrogen + (sulfur carrier)-SH + AH2 + 2 S-adenosyl-L-methionine = 3-methylsulfanyl-L-aspartate(89)-[ribosomal protein uS12]-hydrogen + (sulfur carrier)-H + 5'-deoxyadenosine + L-methionine + A + S-adenosyl-L-homocysteine + 2 H(+)</text>
        <dbReference type="Rhea" id="RHEA:37087"/>
        <dbReference type="Rhea" id="RHEA-COMP:10460"/>
        <dbReference type="Rhea" id="RHEA-COMP:10461"/>
        <dbReference type="Rhea" id="RHEA-COMP:14737"/>
        <dbReference type="Rhea" id="RHEA-COMP:14739"/>
        <dbReference type="ChEBI" id="CHEBI:13193"/>
        <dbReference type="ChEBI" id="CHEBI:15378"/>
        <dbReference type="ChEBI" id="CHEBI:17319"/>
        <dbReference type="ChEBI" id="CHEBI:17499"/>
        <dbReference type="ChEBI" id="CHEBI:29917"/>
        <dbReference type="ChEBI" id="CHEBI:29961"/>
        <dbReference type="ChEBI" id="CHEBI:57844"/>
        <dbReference type="ChEBI" id="CHEBI:57856"/>
        <dbReference type="ChEBI" id="CHEBI:59789"/>
        <dbReference type="ChEBI" id="CHEBI:64428"/>
        <dbReference type="ChEBI" id="CHEBI:73599"/>
        <dbReference type="EC" id="2.8.4.4"/>
    </reaction>
</comment>
<dbReference type="InterPro" id="IPR023404">
    <property type="entry name" value="rSAM_horseshoe"/>
</dbReference>
<dbReference type="SFLD" id="SFLDG01061">
    <property type="entry name" value="methylthiotransferase"/>
    <property type="match status" value="1"/>
</dbReference>
<dbReference type="SFLD" id="SFLDG01082">
    <property type="entry name" value="B12-binding_domain_containing"/>
    <property type="match status" value="1"/>
</dbReference>
<dbReference type="GO" id="GO:0046872">
    <property type="term" value="F:metal ion binding"/>
    <property type="evidence" value="ECO:0007669"/>
    <property type="project" value="UniProtKB-KW"/>
</dbReference>
<dbReference type="PROSITE" id="PS51449">
    <property type="entry name" value="MTTASE_N"/>
    <property type="match status" value="1"/>
</dbReference>
<dbReference type="InterPro" id="IPR005839">
    <property type="entry name" value="Methylthiotransferase"/>
</dbReference>
<dbReference type="PROSITE" id="PS01278">
    <property type="entry name" value="MTTASE_RADICAL"/>
    <property type="match status" value="1"/>
</dbReference>
<dbReference type="GO" id="GO:0005829">
    <property type="term" value="C:cytosol"/>
    <property type="evidence" value="ECO:0007669"/>
    <property type="project" value="TreeGrafter"/>
</dbReference>
<dbReference type="SMART" id="SM00729">
    <property type="entry name" value="Elp3"/>
    <property type="match status" value="1"/>
</dbReference>
<comment type="caution">
    <text evidence="11">The sequence shown here is derived from an EMBL/GenBank/DDBJ whole genome shotgun (WGS) entry which is preliminary data.</text>
</comment>
<keyword evidence="3 8" id="KW-0808">Transferase</keyword>
<gene>
    <name evidence="8" type="primary">rimO</name>
    <name evidence="11" type="ORF">A2438_04915</name>
</gene>
<dbReference type="Gene3D" id="2.40.50.140">
    <property type="entry name" value="Nucleic acid-binding proteins"/>
    <property type="match status" value="1"/>
</dbReference>
<protein>
    <recommendedName>
        <fullName evidence="8">Ribosomal protein uS12 methylthiotransferase RimO</fullName>
        <shortName evidence="8">uS12 MTTase</shortName>
        <shortName evidence="8">uS12 methylthiotransferase</shortName>
        <ecNumber evidence="8">2.8.4.4</ecNumber>
    </recommendedName>
    <alternativeName>
        <fullName evidence="8">Ribosomal protein uS12 (aspartate-C(3))-methylthiotransferase</fullName>
    </alternativeName>
    <alternativeName>
        <fullName evidence="8">Ribosome maturation factor RimO</fullName>
    </alternativeName>
</protein>
<dbReference type="GO" id="GO:0103039">
    <property type="term" value="F:protein methylthiotransferase activity"/>
    <property type="evidence" value="ECO:0007669"/>
    <property type="project" value="UniProtKB-EC"/>
</dbReference>
<dbReference type="Pfam" id="PF18693">
    <property type="entry name" value="TRAM_2"/>
    <property type="match status" value="1"/>
</dbReference>
<dbReference type="PANTHER" id="PTHR43837">
    <property type="entry name" value="RIBOSOMAL PROTEIN S12 METHYLTHIOTRANSFERASE RIMO"/>
    <property type="match status" value="1"/>
</dbReference>
<keyword evidence="4 8" id="KW-0949">S-adenosyl-L-methionine</keyword>
<dbReference type="Pfam" id="PF00919">
    <property type="entry name" value="UPF0004"/>
    <property type="match status" value="1"/>
</dbReference>
<dbReference type="InterPro" id="IPR002792">
    <property type="entry name" value="TRAM_dom"/>
</dbReference>
<dbReference type="HAMAP" id="MF_01865">
    <property type="entry name" value="MTTase_RimO"/>
    <property type="match status" value="1"/>
</dbReference>
<feature type="binding site" evidence="8">
    <location>
        <position position="10"/>
    </location>
    <ligand>
        <name>[4Fe-4S] cluster</name>
        <dbReference type="ChEBI" id="CHEBI:49883"/>
        <label>1</label>
    </ligand>
</feature>
<evidence type="ECO:0000313" key="12">
    <source>
        <dbReference type="Proteomes" id="UP000179242"/>
    </source>
</evidence>
<dbReference type="InterPro" id="IPR058240">
    <property type="entry name" value="rSAM_sf"/>
</dbReference>
<evidence type="ECO:0000256" key="3">
    <source>
        <dbReference type="ARBA" id="ARBA00022679"/>
    </source>
</evidence>
<accession>A0A1F4U4J9</accession>
<evidence type="ECO:0000256" key="1">
    <source>
        <dbReference type="ARBA" id="ARBA00022485"/>
    </source>
</evidence>
<evidence type="ECO:0000256" key="2">
    <source>
        <dbReference type="ARBA" id="ARBA00022490"/>
    </source>
</evidence>
<dbReference type="GO" id="GO:0035599">
    <property type="term" value="F:aspartic acid methylthiotransferase activity"/>
    <property type="evidence" value="ECO:0007669"/>
    <property type="project" value="TreeGrafter"/>
</dbReference>
<feature type="binding site" evidence="8">
    <location>
        <position position="46"/>
    </location>
    <ligand>
        <name>[4Fe-4S] cluster</name>
        <dbReference type="ChEBI" id="CHEBI:49883"/>
        <label>1</label>
    </ligand>
</feature>
<feature type="binding site" evidence="8">
    <location>
        <position position="123"/>
    </location>
    <ligand>
        <name>[4Fe-4S] cluster</name>
        <dbReference type="ChEBI" id="CHEBI:49883"/>
        <label>2</label>
        <note>4Fe-4S-S-AdoMet</note>
    </ligand>
</feature>
<proteinExistence type="inferred from homology"/>
<evidence type="ECO:0000256" key="4">
    <source>
        <dbReference type="ARBA" id="ARBA00022691"/>
    </source>
</evidence>
<feature type="binding site" evidence="8">
    <location>
        <position position="126"/>
    </location>
    <ligand>
        <name>[4Fe-4S] cluster</name>
        <dbReference type="ChEBI" id="CHEBI:49883"/>
        <label>2</label>
        <note>4Fe-4S-S-AdoMet</note>
    </ligand>
</feature>
<evidence type="ECO:0000313" key="11">
    <source>
        <dbReference type="EMBL" id="OGC39842.1"/>
    </source>
</evidence>
<dbReference type="CDD" id="cd01335">
    <property type="entry name" value="Radical_SAM"/>
    <property type="match status" value="1"/>
</dbReference>
<dbReference type="PROSITE" id="PS51918">
    <property type="entry name" value="RADICAL_SAM"/>
    <property type="match status" value="1"/>
</dbReference>
<comment type="cofactor">
    <cofactor evidence="8">
        <name>[4Fe-4S] cluster</name>
        <dbReference type="ChEBI" id="CHEBI:49883"/>
    </cofactor>
    <text evidence="8">Binds 2 [4Fe-4S] clusters. One cluster is coordinated with 3 cysteines and an exchangeable S-adenosyl-L-methionine.</text>
</comment>
<evidence type="ECO:0000256" key="5">
    <source>
        <dbReference type="ARBA" id="ARBA00022723"/>
    </source>
</evidence>
<dbReference type="Pfam" id="PF04055">
    <property type="entry name" value="Radical_SAM"/>
    <property type="match status" value="1"/>
</dbReference>
<keyword evidence="5 8" id="KW-0479">Metal-binding</keyword>
<dbReference type="InterPro" id="IPR013848">
    <property type="entry name" value="Methylthiotransferase_N"/>
</dbReference>
<keyword evidence="1 8" id="KW-0004">4Fe-4S</keyword>
<reference evidence="11 12" key="1">
    <citation type="journal article" date="2016" name="Nat. Commun.">
        <title>Thousands of microbial genomes shed light on interconnected biogeochemical processes in an aquifer system.</title>
        <authorList>
            <person name="Anantharaman K."/>
            <person name="Brown C.T."/>
            <person name="Hug L.A."/>
            <person name="Sharon I."/>
            <person name="Castelle C.J."/>
            <person name="Probst A.J."/>
            <person name="Thomas B.C."/>
            <person name="Singh A."/>
            <person name="Wilkins M.J."/>
            <person name="Karaoz U."/>
            <person name="Brodie E.L."/>
            <person name="Williams K.H."/>
            <person name="Hubbard S.S."/>
            <person name="Banfield J.F."/>
        </authorList>
    </citation>
    <scope>NUCLEOTIDE SEQUENCE [LARGE SCALE GENOMIC DNA]</scope>
</reference>
<evidence type="ECO:0000259" key="10">
    <source>
        <dbReference type="PROSITE" id="PS51918"/>
    </source>
</evidence>
<comment type="subcellular location">
    <subcellularLocation>
        <location evidence="8">Cytoplasm</location>
    </subcellularLocation>
</comment>
<comment type="function">
    <text evidence="8">Catalyzes the methylthiolation of an aspartic acid residue of ribosomal protein uS12.</text>
</comment>
<dbReference type="GO" id="GO:0035600">
    <property type="term" value="P:tRNA methylthiolation"/>
    <property type="evidence" value="ECO:0007669"/>
    <property type="project" value="UniProtKB-ARBA"/>
</dbReference>
<dbReference type="NCBIfam" id="TIGR00089">
    <property type="entry name" value="MiaB/RimO family radical SAM methylthiotransferase"/>
    <property type="match status" value="1"/>
</dbReference>
<evidence type="ECO:0000256" key="6">
    <source>
        <dbReference type="ARBA" id="ARBA00023004"/>
    </source>
</evidence>
<dbReference type="InterPro" id="IPR012340">
    <property type="entry name" value="NA-bd_OB-fold"/>
</dbReference>
<evidence type="ECO:0000259" key="9">
    <source>
        <dbReference type="PROSITE" id="PS51449"/>
    </source>
</evidence>
<dbReference type="InterPro" id="IPR006638">
    <property type="entry name" value="Elp3/MiaA/NifB-like_rSAM"/>
</dbReference>
<dbReference type="SFLD" id="SFLDS00029">
    <property type="entry name" value="Radical_SAM"/>
    <property type="match status" value="1"/>
</dbReference>
<dbReference type="InterPro" id="IPR038135">
    <property type="entry name" value="Methylthiotransferase_N_sf"/>
</dbReference>
<dbReference type="Gene3D" id="3.40.50.12160">
    <property type="entry name" value="Methylthiotransferase, N-terminal domain"/>
    <property type="match status" value="1"/>
</dbReference>
<dbReference type="SUPFAM" id="SSF102114">
    <property type="entry name" value="Radical SAM enzymes"/>
    <property type="match status" value="1"/>
</dbReference>
<name>A0A1F4U4J9_UNCSA</name>
<dbReference type="GO" id="GO:0051539">
    <property type="term" value="F:4 iron, 4 sulfur cluster binding"/>
    <property type="evidence" value="ECO:0007669"/>
    <property type="project" value="UniProtKB-UniRule"/>
</dbReference>
<feature type="binding site" evidence="8">
    <location>
        <position position="75"/>
    </location>
    <ligand>
        <name>[4Fe-4S] cluster</name>
        <dbReference type="ChEBI" id="CHEBI:49883"/>
        <label>1</label>
    </ligand>
</feature>
<feature type="domain" description="MTTase N-terminal" evidence="9">
    <location>
        <begin position="1"/>
        <end position="104"/>
    </location>
</feature>
<keyword evidence="7 8" id="KW-0411">Iron-sulfur</keyword>
<dbReference type="InterPro" id="IPR007197">
    <property type="entry name" value="rSAM"/>
</dbReference>
<keyword evidence="2 8" id="KW-0963">Cytoplasm</keyword>
<feature type="domain" description="Radical SAM core" evidence="10">
    <location>
        <begin position="105"/>
        <end position="329"/>
    </location>
</feature>